<proteinExistence type="predicted"/>
<dbReference type="Proteomes" id="UP000033612">
    <property type="component" value="Unassembled WGS sequence"/>
</dbReference>
<evidence type="ECO:0000313" key="2">
    <source>
        <dbReference type="Proteomes" id="UP000033612"/>
    </source>
</evidence>
<dbReference type="HOGENOM" id="CLU_032389_1_0_9"/>
<dbReference type="Gene3D" id="1.25.40.10">
    <property type="entry name" value="Tetratricopeptide repeat domain"/>
    <property type="match status" value="3"/>
</dbReference>
<dbReference type="InterPro" id="IPR011990">
    <property type="entry name" value="TPR-like_helical_dom_sf"/>
</dbReference>
<dbReference type="InterPro" id="IPR039340">
    <property type="entry name" value="Tfc4/TFIIIC-102/Sfc4"/>
</dbReference>
<gene>
    <name evidence="1" type="ORF">JF75_09310</name>
</gene>
<dbReference type="EMBL" id="JXLH01000014">
    <property type="protein sequence ID" value="KJY58287.1"/>
    <property type="molecule type" value="Genomic_DNA"/>
</dbReference>
<dbReference type="GO" id="GO:0006383">
    <property type="term" value="P:transcription by RNA polymerase III"/>
    <property type="evidence" value="ECO:0007669"/>
    <property type="project" value="InterPro"/>
</dbReference>
<reference evidence="1 2" key="1">
    <citation type="submission" date="2015-01" db="EMBL/GenBank/DDBJ databases">
        <title>Comparative genomics of the lactic acid bacteria isolated from the honey bee gut.</title>
        <authorList>
            <person name="Ellegaard K.M."/>
            <person name="Tamarit D."/>
            <person name="Javelind E."/>
            <person name="Olofsson T."/>
            <person name="Andersson S.G."/>
            <person name="Vasquez A."/>
        </authorList>
    </citation>
    <scope>NUCLEOTIDE SEQUENCE [LARGE SCALE GENOMIC DNA]</scope>
    <source>
        <strain evidence="1 2">Hma2</strain>
    </source>
</reference>
<comment type="caution">
    <text evidence="1">The sequence shown here is derived from an EMBL/GenBank/DDBJ whole genome shotgun (WGS) entry which is preliminary data.</text>
</comment>
<name>A0A0F4LHF1_9LACO</name>
<keyword evidence="2" id="KW-1185">Reference proteome</keyword>
<accession>A0A0F4LHF1</accession>
<dbReference type="PANTHER" id="PTHR23082">
    <property type="entry name" value="TRANSCRIPTION INITIATION FACTOR IIIC TFIIIC , POLYPEPTIDE 3-RELATED"/>
    <property type="match status" value="1"/>
</dbReference>
<dbReference type="STRING" id="1218506.JF75_09310"/>
<dbReference type="Pfam" id="PF13432">
    <property type="entry name" value="TPR_16"/>
    <property type="match status" value="1"/>
</dbReference>
<evidence type="ECO:0000313" key="1">
    <source>
        <dbReference type="EMBL" id="KJY58287.1"/>
    </source>
</evidence>
<dbReference type="RefSeq" id="WP_046332076.1">
    <property type="nucleotide sequence ID" value="NZ_JBHTBO010000008.1"/>
</dbReference>
<dbReference type="AlphaFoldDB" id="A0A0F4LHF1"/>
<dbReference type="SMART" id="SM00028">
    <property type="entry name" value="TPR"/>
    <property type="match status" value="5"/>
</dbReference>
<dbReference type="GO" id="GO:0000127">
    <property type="term" value="C:transcription factor TFIIIC complex"/>
    <property type="evidence" value="ECO:0007669"/>
    <property type="project" value="TreeGrafter"/>
</dbReference>
<dbReference type="InterPro" id="IPR019734">
    <property type="entry name" value="TPR_rpt"/>
</dbReference>
<dbReference type="PATRIC" id="fig|1218506.3.peg.990"/>
<protein>
    <submittedName>
        <fullName evidence="1">Tetratricopeptide repeat family protein</fullName>
    </submittedName>
</protein>
<dbReference type="PANTHER" id="PTHR23082:SF0">
    <property type="entry name" value="GENERAL TRANSCRIPTION FACTOR 3C POLYPEPTIDE 3"/>
    <property type="match status" value="1"/>
</dbReference>
<dbReference type="OrthoDB" id="2080803at2"/>
<sequence length="418" mass="47904">MSYSEQLLDAIEQQDFSQEKILLKKALENDKPEILASLAENLVGLGFSDLAKEIYRSLIARFPQEDLFKIYLAEILLNDGKDDDGLTLLYNIAPDSSSYLDSLLVQADYYQTNGLVETAYRKLLEAEKIAPDEDVVKFGLAELDYLSGNYERALNRYQDLIKRHKTFSEVNLNDRLFQTLAKLGRYEEAGEIIAKNGNDILDIDSKYQAALVMLTLHKDDQAIKYLNEVIDQSPDYVNAYRLLTTAYEHKNNIEQELRSAQAGIAYNELDPVLYKKGAQAAIKLNELDTAENLLKKGIKNIPENFDLRIQLSNLYVAENKNEENIALFAKIDDEDLEPQVHWNLALSYQNLDQSAKAKSEFLLAYPEFKNNSAFLKQMIRFFNTEPNAKDIVSELLNSYLKLEPEDTEMQELYDELRA</sequence>
<organism evidence="1 2">
    <name type="scientific">Lactobacillus kimbladii</name>
    <dbReference type="NCBI Taxonomy" id="1218506"/>
    <lineage>
        <taxon>Bacteria</taxon>
        <taxon>Bacillati</taxon>
        <taxon>Bacillota</taxon>
        <taxon>Bacilli</taxon>
        <taxon>Lactobacillales</taxon>
        <taxon>Lactobacillaceae</taxon>
        <taxon>Lactobacillus</taxon>
    </lineage>
</organism>
<dbReference type="SUPFAM" id="SSF48452">
    <property type="entry name" value="TPR-like"/>
    <property type="match status" value="2"/>
</dbReference>